<accession>A0AAU9EMS5</accession>
<evidence type="ECO:0000313" key="2">
    <source>
        <dbReference type="Proteomes" id="UP001366166"/>
    </source>
</evidence>
<evidence type="ECO:0000313" key="1">
    <source>
        <dbReference type="EMBL" id="BEQ16409.1"/>
    </source>
</evidence>
<dbReference type="RefSeq" id="WP_338602184.1">
    <property type="nucleotide sequence ID" value="NZ_AP028679.1"/>
</dbReference>
<protein>
    <recommendedName>
        <fullName evidence="3">Glutaredoxin</fullName>
    </recommendedName>
</protein>
<organism evidence="1 2">
    <name type="scientific">Desulfoferula mesophila</name>
    <dbReference type="NCBI Taxonomy" id="3058419"/>
    <lineage>
        <taxon>Bacteria</taxon>
        <taxon>Pseudomonadati</taxon>
        <taxon>Thermodesulfobacteriota</taxon>
        <taxon>Desulfarculia</taxon>
        <taxon>Desulfarculales</taxon>
        <taxon>Desulfarculaceae</taxon>
        <taxon>Desulfoferula</taxon>
    </lineage>
</organism>
<reference evidence="2" key="1">
    <citation type="journal article" date="2023" name="Arch. Microbiol.">
        <title>Desulfoferula mesophilus gen. nov. sp. nov., a mesophilic sulfate-reducing bacterium isolated from a brackish lake sediment.</title>
        <authorList>
            <person name="Watanabe T."/>
            <person name="Yabe T."/>
            <person name="Tsuji J.M."/>
            <person name="Fukui M."/>
        </authorList>
    </citation>
    <scope>NUCLEOTIDE SEQUENCE [LARGE SCALE GENOMIC DNA]</scope>
    <source>
        <strain evidence="2">12FAK</strain>
    </source>
</reference>
<dbReference type="AlphaFoldDB" id="A0AAU9EMS5"/>
<sequence>MTLFTKPGCEKCHYITDKFDLGSMGIAIDVLSPADPAALAHLAWHELVEVAEKELPILVLDDSSHISGAIKIKSYLKTMAHA</sequence>
<name>A0AAU9EMS5_9BACT</name>
<keyword evidence="2" id="KW-1185">Reference proteome</keyword>
<proteinExistence type="predicted"/>
<dbReference type="Proteomes" id="UP001366166">
    <property type="component" value="Chromosome"/>
</dbReference>
<dbReference type="EMBL" id="AP028679">
    <property type="protein sequence ID" value="BEQ16409.1"/>
    <property type="molecule type" value="Genomic_DNA"/>
</dbReference>
<evidence type="ECO:0008006" key="3">
    <source>
        <dbReference type="Google" id="ProtNLM"/>
    </source>
</evidence>
<dbReference type="KEGG" id="dmp:FAK_34750"/>
<gene>
    <name evidence="1" type="ORF">FAK_34750</name>
</gene>